<name>A0ABY8PLY2_9PSED</name>
<evidence type="ECO:0000313" key="1">
    <source>
        <dbReference type="EMBL" id="WGO96210.1"/>
    </source>
</evidence>
<gene>
    <name evidence="1" type="ORF">QCD61_14275</name>
</gene>
<evidence type="ECO:0000313" key="2">
    <source>
        <dbReference type="Proteomes" id="UP001227386"/>
    </source>
</evidence>
<proteinExistence type="predicted"/>
<dbReference type="Proteomes" id="UP001227386">
    <property type="component" value="Chromosome"/>
</dbReference>
<organism evidence="1 2">
    <name type="scientific">Pseudomonas viciae</name>
    <dbReference type="NCBI Taxonomy" id="2505979"/>
    <lineage>
        <taxon>Bacteria</taxon>
        <taxon>Pseudomonadati</taxon>
        <taxon>Pseudomonadota</taxon>
        <taxon>Gammaproteobacteria</taxon>
        <taxon>Pseudomonadales</taxon>
        <taxon>Pseudomonadaceae</taxon>
        <taxon>Pseudomonas</taxon>
    </lineage>
</organism>
<sequence length="356" mass="40804">MISIHGHLSTQYADVTKFLADIVEEMWTDLNPVNRFKQPIKHALTSKTGRLRAIVSSQEHFDKVGGDAQTRQLKYVEKLEDSTYLKHIITAKPDQLKPIITTAQSILREEDLFVTVKGKTKSQPFGDLLLKNVFNYTSYRGSDHCYRRYQKLLFEQATCPYCNDEPAKIIKVAQGTPKSKIMMLYDIDHFYPKHAFPYLALSFYNHVPSCKICNQTFKEGKIFDTDTHIHPYQQCFDSIYKFELNHSVLVNKPVEKVKLVKVGSFPDQLAGILSLEERYTGSTKLARTADLVDILSKRTHLLANPACAPDEFNALLDLIKAFGVVKNKEEILTLQYGKYNRDIVKMFDVNNVLNIN</sequence>
<reference evidence="1 2" key="1">
    <citation type="journal article" date="2012" name="Appl. Soil Ecol.">
        <title>Isolation and characterization of new plant growth-promoting bacterial endophytes.</title>
        <authorList>
            <person name="Rashid S."/>
            <person name="Charles T.C."/>
            <person name="Glick B.R."/>
        </authorList>
    </citation>
    <scope>NUCLEOTIDE SEQUENCE [LARGE SCALE GENOMIC DNA]</scope>
    <source>
        <strain evidence="1 2">YsS1</strain>
    </source>
</reference>
<keyword evidence="2" id="KW-1185">Reference proteome</keyword>
<dbReference type="RefSeq" id="WP_280944949.1">
    <property type="nucleotide sequence ID" value="NZ_CP123771.1"/>
</dbReference>
<dbReference type="EMBL" id="CP123771">
    <property type="protein sequence ID" value="WGO96210.1"/>
    <property type="molecule type" value="Genomic_DNA"/>
</dbReference>
<evidence type="ECO:0008006" key="3">
    <source>
        <dbReference type="Google" id="ProtNLM"/>
    </source>
</evidence>
<dbReference type="Gene3D" id="1.10.30.50">
    <property type="match status" value="1"/>
</dbReference>
<protein>
    <recommendedName>
        <fullName evidence="3">HNH endonuclease</fullName>
    </recommendedName>
</protein>
<accession>A0ABY8PLY2</accession>